<protein>
    <submittedName>
        <fullName evidence="1">WYL domain-containing protein</fullName>
    </submittedName>
</protein>
<dbReference type="Proteomes" id="UP001195965">
    <property type="component" value="Chromosome"/>
</dbReference>
<keyword evidence="2" id="KW-1185">Reference proteome</keyword>
<organism evidence="1 2">
    <name type="scientific">Acidithiobacillus montserratensis</name>
    <dbReference type="NCBI Taxonomy" id="2729135"/>
    <lineage>
        <taxon>Bacteria</taxon>
        <taxon>Pseudomonadati</taxon>
        <taxon>Pseudomonadota</taxon>
        <taxon>Acidithiobacillia</taxon>
        <taxon>Acidithiobacillales</taxon>
        <taxon>Acidithiobacillaceae</taxon>
        <taxon>Acidithiobacillus</taxon>
    </lineage>
</organism>
<evidence type="ECO:0000313" key="2">
    <source>
        <dbReference type="Proteomes" id="UP001195965"/>
    </source>
</evidence>
<sequence>MARHFEASQATYTRWIAAALDAAPCLDRAGTGGGAHLVMTGDVAPDWASFPALLSELENGNTPEITGIEDHELPVFIPRWTRNTPVDHRALGKIVRAIHRECGLRLRYVSMKRGEEGRWRCIYPIGLERMGDQWRLVALDLDKKDLPLRVFVLARILGVDDSPCPLPKGFSKPGIHDADLSVHARPNPAMTPDQAIVTAHELRIHDGKITLNQRTLFEFYRRFGSQPLSDDAVWPPLMNSMENG</sequence>
<dbReference type="EMBL" id="CP127526">
    <property type="protein sequence ID" value="XRI74616.1"/>
    <property type="molecule type" value="Genomic_DNA"/>
</dbReference>
<gene>
    <name evidence="1" type="ORF">HHS34_005340</name>
</gene>
<name>A0ACD5HJD0_9PROT</name>
<accession>A0ACD5HJD0</accession>
<proteinExistence type="predicted"/>
<reference evidence="1 2" key="1">
    <citation type="journal article" date="2021" name="ISME J.">
        <title>Genomic evolution of the class Acidithiobacillia: deep-branching Proteobacteria living in extreme acidic conditions.</title>
        <authorList>
            <person name="Moya-Beltran A."/>
            <person name="Beard S."/>
            <person name="Rojas-Villalobos C."/>
            <person name="Issotta F."/>
            <person name="Gallardo Y."/>
            <person name="Ulloa R."/>
            <person name="Giaveno A."/>
            <person name="Degli Esposti M."/>
            <person name="Johnson D.B."/>
            <person name="Quatrini R."/>
        </authorList>
    </citation>
    <scope>NUCLEOTIDE SEQUENCE [LARGE SCALE GENOMIC DNA]</scope>
    <source>
        <strain evidence="1 2">GG1-14</strain>
    </source>
</reference>
<evidence type="ECO:0000313" key="1">
    <source>
        <dbReference type="EMBL" id="XRI74616.1"/>
    </source>
</evidence>